<evidence type="ECO:0000313" key="1">
    <source>
        <dbReference type="EMBL" id="MPM39065.1"/>
    </source>
</evidence>
<organism evidence="1">
    <name type="scientific">bioreactor metagenome</name>
    <dbReference type="NCBI Taxonomy" id="1076179"/>
    <lineage>
        <taxon>unclassified sequences</taxon>
        <taxon>metagenomes</taxon>
        <taxon>ecological metagenomes</taxon>
    </lineage>
</organism>
<comment type="caution">
    <text evidence="1">The sequence shown here is derived from an EMBL/GenBank/DDBJ whole genome shotgun (WGS) entry which is preliminary data.</text>
</comment>
<gene>
    <name evidence="1" type="ORF">SDC9_85696</name>
</gene>
<dbReference type="EMBL" id="VSSQ01008510">
    <property type="protein sequence ID" value="MPM39065.1"/>
    <property type="molecule type" value="Genomic_DNA"/>
</dbReference>
<reference evidence="1" key="1">
    <citation type="submission" date="2019-08" db="EMBL/GenBank/DDBJ databases">
        <authorList>
            <person name="Kucharzyk K."/>
            <person name="Murdoch R.W."/>
            <person name="Higgins S."/>
            <person name="Loffler F."/>
        </authorList>
    </citation>
    <scope>NUCLEOTIDE SEQUENCE</scope>
</reference>
<name>A0A644ZDV1_9ZZZZ</name>
<sequence length="127" mass="13424">MDGFHGLFEAQPVLRLADGLGGGTQQLYRVFVQRAVLIKLHGEIQSCLAAQGGQYRVGPLQADDLGHRNGGQRLDIHVVCDILVGHDSGGVGVHQHHLYALFLQGTAGLGTSIVEFGGLADDDRAGT</sequence>
<protein>
    <submittedName>
        <fullName evidence="1">Uncharacterized protein</fullName>
    </submittedName>
</protein>
<dbReference type="AlphaFoldDB" id="A0A644ZDV1"/>
<accession>A0A644ZDV1</accession>
<proteinExistence type="predicted"/>